<dbReference type="EMBL" id="CP034206">
    <property type="protein sequence ID" value="QBZ58930.1"/>
    <property type="molecule type" value="Genomic_DNA"/>
</dbReference>
<evidence type="ECO:0000256" key="1">
    <source>
        <dbReference type="SAM" id="MobiDB-lite"/>
    </source>
</evidence>
<protein>
    <submittedName>
        <fullName evidence="2">Uncharacterized protein</fullName>
    </submittedName>
</protein>
<dbReference type="VEuPathDB" id="FungiDB:M_BR32_EuGene_00044201"/>
<dbReference type="Proteomes" id="UP000294847">
    <property type="component" value="Chromosome 3"/>
</dbReference>
<gene>
    <name evidence="2" type="ORF">PoMZ_03889</name>
</gene>
<dbReference type="AlphaFoldDB" id="A0A4P7NDB1"/>
<accession>A0A4P7NDB1</accession>
<organism evidence="2 3">
    <name type="scientific">Pyricularia oryzae</name>
    <name type="common">Rice blast fungus</name>
    <name type="synonym">Magnaporthe oryzae</name>
    <dbReference type="NCBI Taxonomy" id="318829"/>
    <lineage>
        <taxon>Eukaryota</taxon>
        <taxon>Fungi</taxon>
        <taxon>Dikarya</taxon>
        <taxon>Ascomycota</taxon>
        <taxon>Pezizomycotina</taxon>
        <taxon>Sordariomycetes</taxon>
        <taxon>Sordariomycetidae</taxon>
        <taxon>Magnaporthales</taxon>
        <taxon>Pyriculariaceae</taxon>
        <taxon>Pyricularia</taxon>
    </lineage>
</organism>
<reference evidence="2 3" key="1">
    <citation type="journal article" date="2019" name="Mol. Biol. Evol.">
        <title>Blast fungal genomes show frequent chromosomal changes, gene gains and losses, and effector gene turnover.</title>
        <authorList>
            <person name="Gomez Luciano L.B."/>
            <person name="Jason Tsai I."/>
            <person name="Chuma I."/>
            <person name="Tosa Y."/>
            <person name="Chen Y.H."/>
            <person name="Li J.Y."/>
            <person name="Li M.Y."/>
            <person name="Jade Lu M.Y."/>
            <person name="Nakayashiki H."/>
            <person name="Li W.H."/>
        </authorList>
    </citation>
    <scope>NUCLEOTIDE SEQUENCE [LARGE SCALE GENOMIC DNA]</scope>
    <source>
        <strain evidence="2">MZ5-1-6</strain>
    </source>
</reference>
<name>A0A4P7NDB1_PYROR</name>
<sequence>MDVLHAGFVKPAATTGRKKTKEKARSNCAGKLGRPLRTRTRTLDIRVRASQSTNTSVEVKELQAKTQPTSAPAQ</sequence>
<feature type="region of interest" description="Disordered" evidence="1">
    <location>
        <begin position="51"/>
        <end position="74"/>
    </location>
</feature>
<evidence type="ECO:0000313" key="3">
    <source>
        <dbReference type="Proteomes" id="UP000294847"/>
    </source>
</evidence>
<feature type="region of interest" description="Disordered" evidence="1">
    <location>
        <begin position="1"/>
        <end position="27"/>
    </location>
</feature>
<proteinExistence type="predicted"/>
<feature type="compositionally biased region" description="Polar residues" evidence="1">
    <location>
        <begin position="64"/>
        <end position="74"/>
    </location>
</feature>
<evidence type="ECO:0000313" key="2">
    <source>
        <dbReference type="EMBL" id="QBZ58930.1"/>
    </source>
</evidence>